<keyword evidence="2" id="KW-0812">Transmembrane</keyword>
<protein>
    <submittedName>
        <fullName evidence="3">Uncharacterized protein</fullName>
    </submittedName>
</protein>
<dbReference type="EMBL" id="JRLF01000009">
    <property type="protein sequence ID" value="KQB40956.1"/>
    <property type="molecule type" value="Genomic_DNA"/>
</dbReference>
<feature type="region of interest" description="Disordered" evidence="1">
    <location>
        <begin position="163"/>
        <end position="186"/>
    </location>
</feature>
<organism evidence="3 4">
    <name type="scientific">Flavobacterium aquidurense</name>
    <dbReference type="NCBI Taxonomy" id="362413"/>
    <lineage>
        <taxon>Bacteria</taxon>
        <taxon>Pseudomonadati</taxon>
        <taxon>Bacteroidota</taxon>
        <taxon>Flavobacteriia</taxon>
        <taxon>Flavobacteriales</taxon>
        <taxon>Flavobacteriaceae</taxon>
        <taxon>Flavobacterium</taxon>
    </lineage>
</organism>
<sequence length="408" mass="46848">MIQLLIIGFSPLILLAISIIIQRLIVAVIHSDSTNDEVNKEAPIDKFWKNAFFINVIFGALTFLCSIISSVLKLEVGVVSSDYIYRFFVSLDILMIASLIISLVLRIKDSVIEITKFLGFLMLFISILIFSFSLYLAVLNVVTVRSYSGDSIIGTLNSVSETEEVATDVEHESEGEGEGEESESDYYGFNEMNFPEVNINAYFKELFEDSSYDNTKTQDLTKNFLSGFLALEKDQSFTAIRIAIERGFAYDEEIKKVDEKIRRNPEAIREAFDSYNTLLYAFLSNKIYFDSNLNLVVDALIETHEDIYATENPDERLNKIYKTMIFGAQKEFPNYYYNEIKPYASENVLSLVSKNAETSSEKDNSNAEYASQLNTVWIYSFWARRHKEKNDDVVFEILKEIKQHYNQD</sequence>
<gene>
    <name evidence="3" type="ORF">RC62_4331</name>
</gene>
<comment type="caution">
    <text evidence="3">The sequence shown here is derived from an EMBL/GenBank/DDBJ whole genome shotgun (WGS) entry which is preliminary data.</text>
</comment>
<reference evidence="3 4" key="1">
    <citation type="submission" date="2014-09" db="EMBL/GenBank/DDBJ databases">
        <title>Genome sequence of Flavobacterium aquidurense RC62.</title>
        <authorList>
            <person name="Kim J.F."/>
            <person name="Kwak M.-J."/>
        </authorList>
    </citation>
    <scope>NUCLEOTIDE SEQUENCE [LARGE SCALE GENOMIC DNA]</scope>
    <source>
        <strain evidence="3 4">RC62</strain>
    </source>
</reference>
<feature type="transmembrane region" description="Helical" evidence="2">
    <location>
        <begin position="50"/>
        <end position="72"/>
    </location>
</feature>
<feature type="transmembrane region" description="Helical" evidence="2">
    <location>
        <begin position="84"/>
        <end position="105"/>
    </location>
</feature>
<feature type="transmembrane region" description="Helical" evidence="2">
    <location>
        <begin position="6"/>
        <end position="29"/>
    </location>
</feature>
<keyword evidence="2" id="KW-1133">Transmembrane helix</keyword>
<accession>A0A0N8VN27</accession>
<evidence type="ECO:0000313" key="3">
    <source>
        <dbReference type="EMBL" id="KQB40956.1"/>
    </source>
</evidence>
<dbReference type="AlphaFoldDB" id="A0A0N8VN27"/>
<evidence type="ECO:0000313" key="4">
    <source>
        <dbReference type="Proteomes" id="UP000050443"/>
    </source>
</evidence>
<proteinExistence type="predicted"/>
<name>A0A0N8VN27_9FLAO</name>
<keyword evidence="2" id="KW-0472">Membrane</keyword>
<dbReference type="PATRIC" id="fig|362413.3.peg.4252"/>
<dbReference type="Proteomes" id="UP000050443">
    <property type="component" value="Unassembled WGS sequence"/>
</dbReference>
<evidence type="ECO:0000256" key="1">
    <source>
        <dbReference type="SAM" id="MobiDB-lite"/>
    </source>
</evidence>
<feature type="transmembrane region" description="Helical" evidence="2">
    <location>
        <begin position="117"/>
        <end position="138"/>
    </location>
</feature>
<dbReference type="OrthoDB" id="673018at2"/>
<feature type="compositionally biased region" description="Acidic residues" evidence="1">
    <location>
        <begin position="175"/>
        <end position="184"/>
    </location>
</feature>
<evidence type="ECO:0000256" key="2">
    <source>
        <dbReference type="SAM" id="Phobius"/>
    </source>
</evidence>